<accession>G8EXQ1</accession>
<dbReference type="GeneID" id="16045150"/>
<dbReference type="EMBL" id="HQ634178">
    <property type="protein sequence ID" value="AGN33922.1"/>
    <property type="molecule type" value="Genomic_DNA"/>
</dbReference>
<dbReference type="EMBL" id="JF974299">
    <property type="protein sequence ID" value="AET72591.1"/>
    <property type="molecule type" value="Genomic_DNA"/>
</dbReference>
<evidence type="ECO:0000259" key="2">
    <source>
        <dbReference type="Pfam" id="PF21379"/>
    </source>
</evidence>
<dbReference type="Gene3D" id="3.30.300.200">
    <property type="match status" value="1"/>
</dbReference>
<sequence length="686" mass="73959">MQPNKITALDFEDIKSSIKSYLRTRKEFTDYDFEGSALSYLIDVLAYNTYYTSFNANMAMNETFIPSATVRDNIVNIAKLLNYTPRSVTASVAHLDLTVQTQTVNGSYPSTITLNKGAAATGGNYIWNRLNSATLPVDAITGRVTFPHLCLYEGALINFSYVVSTFARQEYIIPSADADVSTLKVTVKANESSTTSDSYSRVLNVTNLTATDRVYFLSEGEDMRYTVTFGDDSLGRSMKDGEVINFEYLTTSGGEANGVNDLSFIGTLIDSNGITYGQANTTVTILKSSDTGDSAETIESIKYNAPRYYASQYRAVTAQDYATITKNIYSNASSVVAYGGDTLNPPVYGKVYIVIKTKTGTILNDVTKKQISNDLRQYAMASIDPIVIDPDEMYIYTKVFTIYDTGSGKNASDVKTTIQNAISDWASQTQINNFNSTFRSNDFQRAIGLADSSLIDVSIQTTILKYINADTNQTNTYCISTGGPLYNSAPGRDTTGSGGSGGADDSNACKKEPILLSGTFRTADRPGVDQQFEDDGYGNLRTFYNTGTKKVYTNQAAGTVNYATGEICFGPVTIIGTGTNTTPDSNLSITDSVTGLGSVIDENLLPGNLLIPVVFIPDNVTTIPASTPGTIINVVDPEVTVSPIGTSLPSSIPLNSLTPAVFNQKPSLVEITPIDNNGSLNTSSCF</sequence>
<dbReference type="Proteomes" id="UP000014318">
    <property type="component" value="Segment"/>
</dbReference>
<evidence type="ECO:0000313" key="5">
    <source>
        <dbReference type="Proteomes" id="UP000014318"/>
    </source>
</evidence>
<protein>
    <submittedName>
        <fullName evidence="3">Gp6</fullName>
    </submittedName>
</protein>
<gene>
    <name evidence="4" type="ORF">SXCG_00002</name>
    <name evidence="3" type="ORF">SXFG_00041</name>
</gene>
<dbReference type="Proteomes" id="UP000297591">
    <property type="component" value="Segment"/>
</dbReference>
<evidence type="ECO:0000313" key="4">
    <source>
        <dbReference type="EMBL" id="AGN33922.1"/>
    </source>
</evidence>
<organism evidence="3 6">
    <name type="scientific">Synechococcus phage S-CAM8</name>
    <dbReference type="NCBI Taxonomy" id="754038"/>
    <lineage>
        <taxon>Viruses</taxon>
        <taxon>Duplodnaviria</taxon>
        <taxon>Heunggongvirae</taxon>
        <taxon>Uroviricota</taxon>
        <taxon>Caudoviricetes</taxon>
        <taxon>Pantevenvirales</taxon>
        <taxon>Kyanoviridae</taxon>
        <taxon>Neritesvirus</taxon>
        <taxon>Neritesvirus scam8</taxon>
    </lineage>
</organism>
<reference evidence="4 5" key="1">
    <citation type="submission" date="2010-11" db="EMBL/GenBank/DDBJ databases">
        <title>The Genome Sequence of Synechococcus phage S-CAM8 0608BI06.</title>
        <authorList>
            <consortium name="The Broad Institute Genome Sequencing Platform"/>
            <person name="Henn M.R."/>
            <person name="Martiny J."/>
            <person name="Weihe C."/>
            <person name="Levin J."/>
            <person name="Malboeuf C."/>
            <person name="Casali M."/>
            <person name="Russ C."/>
            <person name="Lennon N."/>
            <person name="Chapman S.B."/>
            <person name="Erlich R."/>
            <person name="Young S.K."/>
            <person name="Yandava C."/>
            <person name="Zeng Q."/>
            <person name="Alvarado L."/>
            <person name="Anderson S."/>
            <person name="Berlin A."/>
            <person name="Chen Z."/>
            <person name="Freedman E."/>
            <person name="Gellesch M."/>
            <person name="Goldberg J."/>
            <person name="Green L."/>
            <person name="Griggs A."/>
            <person name="Gujja S."/>
            <person name="Heilman E.R."/>
            <person name="Heiman D."/>
            <person name="Hollinger A."/>
            <person name="Howarth C."/>
            <person name="Larson L."/>
            <person name="Mehta T."/>
            <person name="Pearson M."/>
            <person name="Roberts A."/>
            <person name="Ryan E."/>
            <person name="Saif S."/>
            <person name="Shea T."/>
            <person name="Shenoy N."/>
            <person name="Sisk P."/>
            <person name="Stolte C."/>
            <person name="Sykes S."/>
            <person name="White J."/>
            <person name="Haas B."/>
            <person name="Nusbaum C."/>
            <person name="Birren B."/>
        </authorList>
    </citation>
    <scope>NUCLEOTIDE SEQUENCE [LARGE SCALE GENOMIC DNA]</scope>
    <source>
        <strain evidence="4">S-CAM8 06008BI06</strain>
    </source>
</reference>
<feature type="domain" description="Baseplate wedge protein gp6-like N-terminal helical" evidence="2">
    <location>
        <begin position="11"/>
        <end position="79"/>
    </location>
</feature>
<name>G8EXQ1_9CAUD</name>
<dbReference type="KEGG" id="vg:16045150"/>
<feature type="region of interest" description="Disordered" evidence="1">
    <location>
        <begin position="488"/>
        <end position="508"/>
    </location>
</feature>
<dbReference type="InterPro" id="IPR049026">
    <property type="entry name" value="Gp6-like_N"/>
</dbReference>
<evidence type="ECO:0000313" key="6">
    <source>
        <dbReference type="Proteomes" id="UP000297591"/>
    </source>
</evidence>
<evidence type="ECO:0000313" key="3">
    <source>
        <dbReference type="EMBL" id="AET72591.1"/>
    </source>
</evidence>
<reference evidence="3 6" key="2">
    <citation type="submission" date="2010-12" db="EMBL/GenBank/DDBJ databases">
        <title>The Genome Sequence of Synechococcus phage S-CAM8 0608SB47.</title>
        <authorList>
            <consortium name="The Broad Institute Genome Sequencing Platform"/>
            <person name="Henn M.R."/>
            <person name="Martiny J."/>
            <person name="Weihe C."/>
            <person name="Levin J."/>
            <person name="Malboeuf C."/>
            <person name="Casali M."/>
            <person name="Russ C."/>
            <person name="Lennon N."/>
            <person name="Chapman S.B."/>
            <person name="Erlich R."/>
            <person name="Young S.K."/>
            <person name="Yandava C."/>
            <person name="Zeng Q."/>
            <person name="Alvarado L."/>
            <person name="Anderson S."/>
            <person name="Berlin A."/>
            <person name="Chen Z."/>
            <person name="Freedman E."/>
            <person name="Gellesch M."/>
            <person name="Goldberg J."/>
            <person name="Green L."/>
            <person name="Griggs A."/>
            <person name="Gujja S."/>
            <person name="Heilman E.R."/>
            <person name="Heiman D."/>
            <person name="Hollinger A."/>
            <person name="Howarth C."/>
            <person name="Larson L."/>
            <person name="Mehta T."/>
            <person name="Pearson M."/>
            <person name="Roberts A."/>
            <person name="Ryan E."/>
            <person name="Saif S."/>
            <person name="Shea T."/>
            <person name="Shenoy N."/>
            <person name="Sisk P."/>
            <person name="Stolte C."/>
            <person name="Sykes S."/>
            <person name="White J."/>
            <person name="Haas B."/>
            <person name="Nusbaum C."/>
            <person name="Birren B."/>
        </authorList>
    </citation>
    <scope>NUCLEOTIDE SEQUENCE [LARGE SCALE GENOMIC DNA]</scope>
    <source>
        <strain evidence="3 6">0608SB47</strain>
    </source>
</reference>
<keyword evidence="5" id="KW-1185">Reference proteome</keyword>
<dbReference type="Pfam" id="PF21379">
    <property type="entry name" value="Gp6-like_1st"/>
    <property type="match status" value="1"/>
</dbReference>
<dbReference type="RefSeq" id="YP_008125615.1">
    <property type="nucleotide sequence ID" value="NC_021530.1"/>
</dbReference>
<dbReference type="OrthoDB" id="668at10239"/>
<evidence type="ECO:0000256" key="1">
    <source>
        <dbReference type="SAM" id="MobiDB-lite"/>
    </source>
</evidence>
<proteinExistence type="predicted"/>